<accession>A0A3G4ZYF9</accession>
<gene>
    <name evidence="1" type="ORF">Gaeavirus3_11</name>
</gene>
<protein>
    <submittedName>
        <fullName evidence="1">Uncharacterized protein</fullName>
    </submittedName>
</protein>
<reference evidence="1" key="1">
    <citation type="submission" date="2018-10" db="EMBL/GenBank/DDBJ databases">
        <title>Hidden diversity of soil giant viruses.</title>
        <authorList>
            <person name="Schulz F."/>
            <person name="Alteio L."/>
            <person name="Goudeau D."/>
            <person name="Ryan E.M."/>
            <person name="Malmstrom R.R."/>
            <person name="Blanchard J."/>
            <person name="Woyke T."/>
        </authorList>
    </citation>
    <scope>NUCLEOTIDE SEQUENCE</scope>
    <source>
        <strain evidence="1">GAV1</strain>
    </source>
</reference>
<proteinExistence type="predicted"/>
<dbReference type="EMBL" id="MK072201">
    <property type="protein sequence ID" value="AYV79957.1"/>
    <property type="molecule type" value="Genomic_DNA"/>
</dbReference>
<evidence type="ECO:0000313" key="1">
    <source>
        <dbReference type="EMBL" id="AYV79957.1"/>
    </source>
</evidence>
<name>A0A3G4ZYF9_9VIRU</name>
<sequence length="328" mass="38779">MTLNHPWFIYPQEPLSEYVSYNIYRSEITRLYDYIRTLDINSGDTTLTNFVLGTPMEAAIHAKETTCKFQWQQLYPSHINEFIFHHLNSDKPTYINLIIISPDELFMDKNYKEPLFLSHTDYEFTKIRNREYISKFDNVTINVNIFTCPFPHLDIREDIYASYDRILEKNNILDIETFKPSNDDNTFVNEFYEAFERIAISTSTNPNHIIIVNSYVAFRNISGLGGYALFPKLLEIANKYKIICTEWNMIDSMFTSKIISSIEFNDIDCINNYLTYLDADYCCFIISEYKKIETNTDINNYYCPIEKPRTCLTLKFPLSLELVEIEYM</sequence>
<organism evidence="1">
    <name type="scientific">Gaeavirus sp</name>
    <dbReference type="NCBI Taxonomy" id="2487767"/>
    <lineage>
        <taxon>Viruses</taxon>
        <taxon>Varidnaviria</taxon>
        <taxon>Bamfordvirae</taxon>
        <taxon>Nucleocytoviricota</taxon>
        <taxon>Megaviricetes</taxon>
        <taxon>Imitervirales</taxon>
        <taxon>Mimiviridae</taxon>
        <taxon>Klosneuvirinae</taxon>
    </lineage>
</organism>